<evidence type="ECO:0000256" key="2">
    <source>
        <dbReference type="ARBA" id="ARBA00007375"/>
    </source>
</evidence>
<comment type="similarity">
    <text evidence="2">Belongs to the TMEM86 family.</text>
</comment>
<feature type="transmembrane region" description="Helical" evidence="6">
    <location>
        <begin position="92"/>
        <end position="109"/>
    </location>
</feature>
<keyword evidence="3 6" id="KW-0812">Transmembrane</keyword>
<keyword evidence="8" id="KW-1185">Reference proteome</keyword>
<evidence type="ECO:0000256" key="4">
    <source>
        <dbReference type="ARBA" id="ARBA00022989"/>
    </source>
</evidence>
<reference evidence="7 8" key="1">
    <citation type="journal article" date="2019" name="Int. J. Syst. Evol. Microbiol.">
        <title>The Global Catalogue of Microorganisms (GCM) 10K type strain sequencing project: providing services to taxonomists for standard genome sequencing and annotation.</title>
        <authorList>
            <consortium name="The Broad Institute Genomics Platform"/>
            <consortium name="The Broad Institute Genome Sequencing Center for Infectious Disease"/>
            <person name="Wu L."/>
            <person name="Ma J."/>
        </authorList>
    </citation>
    <scope>NUCLEOTIDE SEQUENCE [LARGE SCALE GENOMIC DNA]</scope>
    <source>
        <strain evidence="7 8">JCM 15503</strain>
    </source>
</reference>
<dbReference type="PANTHER" id="PTHR31885">
    <property type="entry name" value="GH04784P"/>
    <property type="match status" value="1"/>
</dbReference>
<feature type="transmembrane region" description="Helical" evidence="6">
    <location>
        <begin position="70"/>
        <end position="86"/>
    </location>
</feature>
<protein>
    <recommendedName>
        <fullName evidence="9">Lysoplasmalogenase</fullName>
    </recommendedName>
</protein>
<dbReference type="InterPro" id="IPR012506">
    <property type="entry name" value="TMEM86B-like"/>
</dbReference>
<dbReference type="PANTHER" id="PTHR31885:SF6">
    <property type="entry name" value="GH04784P"/>
    <property type="match status" value="1"/>
</dbReference>
<evidence type="ECO:0000256" key="6">
    <source>
        <dbReference type="SAM" id="Phobius"/>
    </source>
</evidence>
<comment type="caution">
    <text evidence="7">The sequence shown here is derived from an EMBL/GenBank/DDBJ whole genome shotgun (WGS) entry which is preliminary data.</text>
</comment>
<dbReference type="Proteomes" id="UP001500279">
    <property type="component" value="Unassembled WGS sequence"/>
</dbReference>
<evidence type="ECO:0000256" key="5">
    <source>
        <dbReference type="ARBA" id="ARBA00023136"/>
    </source>
</evidence>
<evidence type="ECO:0000313" key="8">
    <source>
        <dbReference type="Proteomes" id="UP001500279"/>
    </source>
</evidence>
<sequence>MTSLPLPRAAGISTAWLLRLAAISAALAIAAAPWALNRPWLNFAFKPLTTLLLIAWAWPRGRQHPARTALLAGLWLSLGGDVALMWPQQGFLPGLICFLLAHLAYMFGFTRGPGRCVWAPGLLLYGLVAAVVLSRLWPGVPTDLQLPVVVYVLALAGMAGLALGRWWHGRGDQAAAPWLRRAALGGALFMLSDAILATNKFRPPVPLDTLWVLASYWLAQACIAGSLPAPRRDR</sequence>
<gene>
    <name evidence="7" type="ORF">GCM10009107_43200</name>
</gene>
<dbReference type="RefSeq" id="WP_231009996.1">
    <property type="nucleotide sequence ID" value="NZ_BAAAEW010000026.1"/>
</dbReference>
<accession>A0ABN1KAU3</accession>
<dbReference type="Pfam" id="PF07947">
    <property type="entry name" value="YhhN"/>
    <property type="match status" value="1"/>
</dbReference>
<evidence type="ECO:0000313" key="7">
    <source>
        <dbReference type="EMBL" id="GAA0760568.1"/>
    </source>
</evidence>
<evidence type="ECO:0000256" key="3">
    <source>
        <dbReference type="ARBA" id="ARBA00022692"/>
    </source>
</evidence>
<dbReference type="EMBL" id="BAAAEW010000026">
    <property type="protein sequence ID" value="GAA0760568.1"/>
    <property type="molecule type" value="Genomic_DNA"/>
</dbReference>
<organism evidence="7 8">
    <name type="scientific">Ideonella azotifigens</name>
    <dbReference type="NCBI Taxonomy" id="513160"/>
    <lineage>
        <taxon>Bacteria</taxon>
        <taxon>Pseudomonadati</taxon>
        <taxon>Pseudomonadota</taxon>
        <taxon>Betaproteobacteria</taxon>
        <taxon>Burkholderiales</taxon>
        <taxon>Sphaerotilaceae</taxon>
        <taxon>Ideonella</taxon>
    </lineage>
</organism>
<evidence type="ECO:0000256" key="1">
    <source>
        <dbReference type="ARBA" id="ARBA00004141"/>
    </source>
</evidence>
<name>A0ABN1KAU3_9BURK</name>
<comment type="subcellular location">
    <subcellularLocation>
        <location evidence="1">Membrane</location>
        <topology evidence="1">Multi-pass membrane protein</topology>
    </subcellularLocation>
</comment>
<keyword evidence="4 6" id="KW-1133">Transmembrane helix</keyword>
<keyword evidence="5 6" id="KW-0472">Membrane</keyword>
<evidence type="ECO:0008006" key="9">
    <source>
        <dbReference type="Google" id="ProtNLM"/>
    </source>
</evidence>
<feature type="transmembrane region" description="Helical" evidence="6">
    <location>
        <begin position="116"/>
        <end position="136"/>
    </location>
</feature>
<feature type="transmembrane region" description="Helical" evidence="6">
    <location>
        <begin position="148"/>
        <end position="166"/>
    </location>
</feature>
<proteinExistence type="inferred from homology"/>